<dbReference type="InParanoid" id="A0A136J3F1"/>
<keyword evidence="3" id="KW-1185">Reference proteome</keyword>
<evidence type="ECO:0000313" key="3">
    <source>
        <dbReference type="Proteomes" id="UP000070501"/>
    </source>
</evidence>
<feature type="region of interest" description="Disordered" evidence="1">
    <location>
        <begin position="143"/>
        <end position="189"/>
    </location>
</feature>
<sequence>MVRASQRELAVSVPSLRQSEGTGSRPRTARSHMPGAGRCALGCGGKAGERRRRQNGTNFGKEAAAGDQQGHGPGWGLELERGSPSWPARTVSNDSSRHEQSPDRDSRRHGAFFLNSPGSPYVLVMTKCRAGYGSPCKTACRVDGAKGEPQTTKSNPTMPEALQQQETHNGAPLPLRDTEWDKDHLLESL</sequence>
<feature type="compositionally biased region" description="Basic and acidic residues" evidence="1">
    <location>
        <begin position="95"/>
        <end position="108"/>
    </location>
</feature>
<feature type="compositionally biased region" description="Basic and acidic residues" evidence="1">
    <location>
        <begin position="176"/>
        <end position="189"/>
    </location>
</feature>
<evidence type="ECO:0000313" key="2">
    <source>
        <dbReference type="EMBL" id="KXJ91633.1"/>
    </source>
</evidence>
<gene>
    <name evidence="2" type="ORF">Micbo1qcDRAFT_194709</name>
</gene>
<dbReference type="EMBL" id="KQ964249">
    <property type="protein sequence ID" value="KXJ91633.1"/>
    <property type="molecule type" value="Genomic_DNA"/>
</dbReference>
<protein>
    <submittedName>
        <fullName evidence="2">Uncharacterized protein</fullName>
    </submittedName>
</protein>
<evidence type="ECO:0000256" key="1">
    <source>
        <dbReference type="SAM" id="MobiDB-lite"/>
    </source>
</evidence>
<feature type="region of interest" description="Disordered" evidence="1">
    <location>
        <begin position="1"/>
        <end position="116"/>
    </location>
</feature>
<proteinExistence type="predicted"/>
<reference evidence="3" key="1">
    <citation type="submission" date="2016-02" db="EMBL/GenBank/DDBJ databases">
        <title>Draft genome sequence of Microdochium bolleyi, a fungal endophyte of beachgrass.</title>
        <authorList>
            <consortium name="DOE Joint Genome Institute"/>
            <person name="David A.S."/>
            <person name="May G."/>
            <person name="Haridas S."/>
            <person name="Lim J."/>
            <person name="Wang M."/>
            <person name="Labutti K."/>
            <person name="Lipzen A."/>
            <person name="Barry K."/>
            <person name="Grigoriev I.V."/>
        </authorList>
    </citation>
    <scope>NUCLEOTIDE SEQUENCE [LARGE SCALE GENOMIC DNA]</scope>
    <source>
        <strain evidence="3">J235TASD1</strain>
    </source>
</reference>
<dbReference type="AlphaFoldDB" id="A0A136J3F1"/>
<organism evidence="2 3">
    <name type="scientific">Microdochium bolleyi</name>
    <dbReference type="NCBI Taxonomy" id="196109"/>
    <lineage>
        <taxon>Eukaryota</taxon>
        <taxon>Fungi</taxon>
        <taxon>Dikarya</taxon>
        <taxon>Ascomycota</taxon>
        <taxon>Pezizomycotina</taxon>
        <taxon>Sordariomycetes</taxon>
        <taxon>Xylariomycetidae</taxon>
        <taxon>Xylariales</taxon>
        <taxon>Microdochiaceae</taxon>
        <taxon>Microdochium</taxon>
    </lineage>
</organism>
<feature type="compositionally biased region" description="Polar residues" evidence="1">
    <location>
        <begin position="149"/>
        <end position="168"/>
    </location>
</feature>
<name>A0A136J3F1_9PEZI</name>
<dbReference type="Proteomes" id="UP000070501">
    <property type="component" value="Unassembled WGS sequence"/>
</dbReference>
<accession>A0A136J3F1</accession>